<protein>
    <recommendedName>
        <fullName evidence="8">rRNA adenine N(6)-methyltransferase</fullName>
    </recommendedName>
</protein>
<dbReference type="GO" id="GO:0008168">
    <property type="term" value="F:methyltransferase activity"/>
    <property type="evidence" value="ECO:0007669"/>
    <property type="project" value="UniProtKB-KW"/>
</dbReference>
<organism evidence="6 7">
    <name type="scientific">Penicillium bovifimosum</name>
    <dbReference type="NCBI Taxonomy" id="126998"/>
    <lineage>
        <taxon>Eukaryota</taxon>
        <taxon>Fungi</taxon>
        <taxon>Dikarya</taxon>
        <taxon>Ascomycota</taxon>
        <taxon>Pezizomycotina</taxon>
        <taxon>Eurotiomycetes</taxon>
        <taxon>Eurotiomycetidae</taxon>
        <taxon>Eurotiales</taxon>
        <taxon>Aspergillaceae</taxon>
        <taxon>Penicillium</taxon>
    </lineage>
</organism>
<comment type="caution">
    <text evidence="6">The sequence shown here is derived from an EMBL/GenBank/DDBJ whole genome shotgun (WGS) entry which is preliminary data.</text>
</comment>
<evidence type="ECO:0008006" key="8">
    <source>
        <dbReference type="Google" id="ProtNLM"/>
    </source>
</evidence>
<evidence type="ECO:0000256" key="5">
    <source>
        <dbReference type="SAM" id="MobiDB-lite"/>
    </source>
</evidence>
<feature type="region of interest" description="Disordered" evidence="5">
    <location>
        <begin position="267"/>
        <end position="291"/>
    </location>
</feature>
<keyword evidence="2" id="KW-0808">Transferase</keyword>
<proteinExistence type="predicted"/>
<sequence>MEALRTSTLRQPLARFPITQQLYDKVVHRHRGRSKARTSYVSEGLLDDIVQRVSPLLASNTPLDIVDFGPGCGLLSSKLNESLRPRRHVLVEPNTHFSDAFLKPLSQSKPCYKLVNEPIYGRLVWDDFFATHLPEQGPHNRSPGRIPKNDTLLVLADLPAANSKADHLRPSRWWLRVLTNCLYQSGLHMYGSVRILATCPFEDIHGVLPRSVYERSRGSILAEALSLRTMEIAISGDEPEPAHQWRGWNEIQENRKQVAERAAANGIVTPPGRELPPREAVPQVPARGQKEAPYEPRPFLEMHKAIFQAIEAADATGLKSGRNKDPETKELIRNRTLAVSRLARDNKMAHVRQKMANMRLHIDELTRSFSRAAADLKETVESLKVMSDEIVSLKSAFLQEFGDIHFVLTRHHDKTVDDSRMVYSRRELKDGGLLHDDRPFEPLHIHPEELYPRGMGRGMIYFEANPNPPALQKIHDLPSASIPDALERFYIMTSIVGTRGNMSVAELREQVFPTWTTNDLVRAVPSLATFAEKSIKPGCGPMPLPDGSASDPACTYQDNIDYDLREVRLRVLTVRTLVDIALEYEKLPDKLDFMQFSRYLGGSMTSAQIDEETTNIRSR</sequence>
<dbReference type="InterPro" id="IPR001737">
    <property type="entry name" value="KsgA/Erm"/>
</dbReference>
<keyword evidence="1" id="KW-0489">Methyltransferase</keyword>
<gene>
    <name evidence="6" type="ORF">N7515_008090</name>
</gene>
<dbReference type="PANTHER" id="PTHR11727">
    <property type="entry name" value="DIMETHYLADENOSINE TRANSFERASE"/>
    <property type="match status" value="1"/>
</dbReference>
<dbReference type="AlphaFoldDB" id="A0A9W9GM93"/>
<dbReference type="GO" id="GO:0034246">
    <property type="term" value="F:mitochondrial transcription factor activity"/>
    <property type="evidence" value="ECO:0007669"/>
    <property type="project" value="TreeGrafter"/>
</dbReference>
<dbReference type="InterPro" id="IPR029063">
    <property type="entry name" value="SAM-dependent_MTases_sf"/>
</dbReference>
<dbReference type="RefSeq" id="XP_056518664.1">
    <property type="nucleotide sequence ID" value="XM_056668834.1"/>
</dbReference>
<dbReference type="GO" id="GO:0005759">
    <property type="term" value="C:mitochondrial matrix"/>
    <property type="evidence" value="ECO:0007669"/>
    <property type="project" value="TreeGrafter"/>
</dbReference>
<reference evidence="6" key="2">
    <citation type="journal article" date="2023" name="IMA Fungus">
        <title>Comparative genomic study of the Penicillium genus elucidates a diverse pangenome and 15 lateral gene transfer events.</title>
        <authorList>
            <person name="Petersen C."/>
            <person name="Sorensen T."/>
            <person name="Nielsen M.R."/>
            <person name="Sondergaard T.E."/>
            <person name="Sorensen J.L."/>
            <person name="Fitzpatrick D.A."/>
            <person name="Frisvad J.C."/>
            <person name="Nielsen K.L."/>
        </authorList>
    </citation>
    <scope>NUCLEOTIDE SEQUENCE</scope>
    <source>
        <strain evidence="6">IBT 22155</strain>
    </source>
</reference>
<dbReference type="GO" id="GO:0034245">
    <property type="term" value="C:mitochondrial DNA-directed RNA polymerase complex"/>
    <property type="evidence" value="ECO:0007669"/>
    <property type="project" value="TreeGrafter"/>
</dbReference>
<evidence type="ECO:0000256" key="3">
    <source>
        <dbReference type="ARBA" id="ARBA00022691"/>
    </source>
</evidence>
<dbReference type="GeneID" id="81408004"/>
<reference evidence="6" key="1">
    <citation type="submission" date="2022-11" db="EMBL/GenBank/DDBJ databases">
        <authorList>
            <person name="Petersen C."/>
        </authorList>
    </citation>
    <scope>NUCLEOTIDE SEQUENCE</scope>
    <source>
        <strain evidence="6">IBT 22155</strain>
    </source>
</reference>
<dbReference type="Gene3D" id="3.40.50.150">
    <property type="entry name" value="Vaccinia Virus protein VP39"/>
    <property type="match status" value="1"/>
</dbReference>
<name>A0A9W9GM93_9EURO</name>
<dbReference type="Proteomes" id="UP001149079">
    <property type="component" value="Unassembled WGS sequence"/>
</dbReference>
<dbReference type="SUPFAM" id="SSF53335">
    <property type="entry name" value="S-adenosyl-L-methionine-dependent methyltransferases"/>
    <property type="match status" value="1"/>
</dbReference>
<accession>A0A9W9GM93</accession>
<evidence type="ECO:0000256" key="2">
    <source>
        <dbReference type="ARBA" id="ARBA00022679"/>
    </source>
</evidence>
<dbReference type="EMBL" id="JAPQKL010000006">
    <property type="protein sequence ID" value="KAJ5124265.1"/>
    <property type="molecule type" value="Genomic_DNA"/>
</dbReference>
<dbReference type="GO" id="GO:0006391">
    <property type="term" value="P:transcription initiation at mitochondrial promoter"/>
    <property type="evidence" value="ECO:0007669"/>
    <property type="project" value="TreeGrafter"/>
</dbReference>
<evidence type="ECO:0000313" key="7">
    <source>
        <dbReference type="Proteomes" id="UP001149079"/>
    </source>
</evidence>
<dbReference type="GO" id="GO:0032259">
    <property type="term" value="P:methylation"/>
    <property type="evidence" value="ECO:0007669"/>
    <property type="project" value="UniProtKB-KW"/>
</dbReference>
<evidence type="ECO:0000256" key="4">
    <source>
        <dbReference type="ARBA" id="ARBA00022884"/>
    </source>
</evidence>
<dbReference type="PANTHER" id="PTHR11727:SF17">
    <property type="entry name" value="DIMETHYLADENOSINE TRANSFERASE 1, MITOCHONDRIAL"/>
    <property type="match status" value="1"/>
</dbReference>
<dbReference type="GO" id="GO:0003723">
    <property type="term" value="F:RNA binding"/>
    <property type="evidence" value="ECO:0007669"/>
    <property type="project" value="UniProtKB-KW"/>
</dbReference>
<keyword evidence="7" id="KW-1185">Reference proteome</keyword>
<evidence type="ECO:0000313" key="6">
    <source>
        <dbReference type="EMBL" id="KAJ5124265.1"/>
    </source>
</evidence>
<keyword evidence="4" id="KW-0694">RNA-binding</keyword>
<dbReference type="OrthoDB" id="16079at2759"/>
<keyword evidence="3" id="KW-0949">S-adenosyl-L-methionine</keyword>
<evidence type="ECO:0000256" key="1">
    <source>
        <dbReference type="ARBA" id="ARBA00022603"/>
    </source>
</evidence>